<dbReference type="AlphaFoldDB" id="A0A0A9E3W4"/>
<proteinExistence type="predicted"/>
<dbReference type="EMBL" id="GBRH01203129">
    <property type="protein sequence ID" value="JAD94766.1"/>
    <property type="molecule type" value="Transcribed_RNA"/>
</dbReference>
<sequence>MRRRPRSSTRELAQAHARQRQPSAHELAGAHARQWWISLPPLSPRLHRIGGWELGGGLQSLCGDGACALSDGPRSSHAGATGALALVERQSRRWSRCRWRWRRLLASSRTPASSSSSATSLPPPPAGVTGHP</sequence>
<reference evidence="2" key="1">
    <citation type="submission" date="2014-09" db="EMBL/GenBank/DDBJ databases">
        <authorList>
            <person name="Magalhaes I.L.F."/>
            <person name="Oliveira U."/>
            <person name="Santos F.R."/>
            <person name="Vidigal T.H.D.A."/>
            <person name="Brescovit A.D."/>
            <person name="Santos A.J."/>
        </authorList>
    </citation>
    <scope>NUCLEOTIDE SEQUENCE</scope>
    <source>
        <tissue evidence="2">Shoot tissue taken approximately 20 cm above the soil surface</tissue>
    </source>
</reference>
<evidence type="ECO:0000256" key="1">
    <source>
        <dbReference type="SAM" id="MobiDB-lite"/>
    </source>
</evidence>
<feature type="region of interest" description="Disordered" evidence="1">
    <location>
        <begin position="107"/>
        <end position="132"/>
    </location>
</feature>
<accession>A0A0A9E3W4</accession>
<evidence type="ECO:0000313" key="2">
    <source>
        <dbReference type="EMBL" id="JAD94766.1"/>
    </source>
</evidence>
<organism evidence="2">
    <name type="scientific">Arundo donax</name>
    <name type="common">Giant reed</name>
    <name type="synonym">Donax arundinaceus</name>
    <dbReference type="NCBI Taxonomy" id="35708"/>
    <lineage>
        <taxon>Eukaryota</taxon>
        <taxon>Viridiplantae</taxon>
        <taxon>Streptophyta</taxon>
        <taxon>Embryophyta</taxon>
        <taxon>Tracheophyta</taxon>
        <taxon>Spermatophyta</taxon>
        <taxon>Magnoliopsida</taxon>
        <taxon>Liliopsida</taxon>
        <taxon>Poales</taxon>
        <taxon>Poaceae</taxon>
        <taxon>PACMAD clade</taxon>
        <taxon>Arundinoideae</taxon>
        <taxon>Arundineae</taxon>
        <taxon>Arundo</taxon>
    </lineage>
</organism>
<name>A0A0A9E3W4_ARUDO</name>
<feature type="compositionally biased region" description="Low complexity" evidence="1">
    <location>
        <begin position="107"/>
        <end position="120"/>
    </location>
</feature>
<feature type="region of interest" description="Disordered" evidence="1">
    <location>
        <begin position="1"/>
        <end position="25"/>
    </location>
</feature>
<protein>
    <submittedName>
        <fullName evidence="2">Uncharacterized protein</fullName>
    </submittedName>
</protein>
<reference evidence="2" key="2">
    <citation type="journal article" date="2015" name="Data Brief">
        <title>Shoot transcriptome of the giant reed, Arundo donax.</title>
        <authorList>
            <person name="Barrero R.A."/>
            <person name="Guerrero F.D."/>
            <person name="Moolhuijzen P."/>
            <person name="Goolsby J.A."/>
            <person name="Tidwell J."/>
            <person name="Bellgard S.E."/>
            <person name="Bellgard M.I."/>
        </authorList>
    </citation>
    <scope>NUCLEOTIDE SEQUENCE</scope>
    <source>
        <tissue evidence="2">Shoot tissue taken approximately 20 cm above the soil surface</tissue>
    </source>
</reference>